<feature type="compositionally biased region" description="Polar residues" evidence="1">
    <location>
        <begin position="116"/>
        <end position="131"/>
    </location>
</feature>
<organism evidence="2 3">
    <name type="scientific">Gibberella intermedia</name>
    <name type="common">Bulb rot disease fungus</name>
    <name type="synonym">Fusarium proliferatum</name>
    <dbReference type="NCBI Taxonomy" id="948311"/>
    <lineage>
        <taxon>Eukaryota</taxon>
        <taxon>Fungi</taxon>
        <taxon>Dikarya</taxon>
        <taxon>Ascomycota</taxon>
        <taxon>Pezizomycotina</taxon>
        <taxon>Sordariomycetes</taxon>
        <taxon>Hypocreomycetidae</taxon>
        <taxon>Hypocreales</taxon>
        <taxon>Nectriaceae</taxon>
        <taxon>Fusarium</taxon>
        <taxon>Fusarium fujikuroi species complex</taxon>
    </lineage>
</organism>
<feature type="region of interest" description="Disordered" evidence="1">
    <location>
        <begin position="1"/>
        <end position="132"/>
    </location>
</feature>
<feature type="compositionally biased region" description="Polar residues" evidence="1">
    <location>
        <begin position="53"/>
        <end position="75"/>
    </location>
</feature>
<feature type="compositionally biased region" description="Polar residues" evidence="1">
    <location>
        <begin position="200"/>
        <end position="224"/>
    </location>
</feature>
<evidence type="ECO:0000313" key="2">
    <source>
        <dbReference type="EMBL" id="RBA17498.1"/>
    </source>
</evidence>
<reference evidence="2 3" key="1">
    <citation type="submission" date="2017-12" db="EMBL/GenBank/DDBJ databases">
        <title>Genome sequence of the mycotoxigenic crop pathogen Fusarium proliferatum, strain ITEM 2341 from Date Palm.</title>
        <authorList>
            <person name="Almiman B.F."/>
            <person name="Shittu T.A."/>
            <person name="Muthumeenakshi S."/>
            <person name="Baroncelli R."/>
            <person name="Sreenivasaprasada S."/>
        </authorList>
    </citation>
    <scope>NUCLEOTIDE SEQUENCE [LARGE SCALE GENOMIC DNA]</scope>
    <source>
        <strain evidence="2 3">ITEM 2341</strain>
    </source>
</reference>
<dbReference type="EMBL" id="PKMI01000016">
    <property type="protein sequence ID" value="RBA17498.1"/>
    <property type="molecule type" value="Genomic_DNA"/>
</dbReference>
<evidence type="ECO:0000256" key="1">
    <source>
        <dbReference type="SAM" id="MobiDB-lite"/>
    </source>
</evidence>
<comment type="caution">
    <text evidence="2">The sequence shown here is derived from an EMBL/GenBank/DDBJ whole genome shotgun (WGS) entry which is preliminary data.</text>
</comment>
<gene>
    <name evidence="2" type="ORF">FPRO05_11213</name>
</gene>
<dbReference type="AlphaFoldDB" id="A0A365NA90"/>
<dbReference type="Proteomes" id="UP000251714">
    <property type="component" value="Unassembled WGS sequence"/>
</dbReference>
<evidence type="ECO:0000313" key="3">
    <source>
        <dbReference type="Proteomes" id="UP000251714"/>
    </source>
</evidence>
<sequence>MASTTTDVAVSLSDNEADLSSDGKSKADAIWISSDDDSDTEDEGDDEGQDLDNSQSCTTPTTSIAGHLDSMSTKHNPIESEAAIGVNTTPAVSSALGEDDPDWTHNSHMGPLADTEPNQQSPCQTNRTSAGDATACTDASFGVSPNLGSQPYRAVLDEQQLFTRATNEPDIMMVDALIDERSSDGPGDVAHTPLHDSEECVSTSRGDTISRARTPSSAKSLSLKSQHEQDYDYTSCESSDAARIKP</sequence>
<proteinExistence type="predicted"/>
<accession>A0A365NA90</accession>
<protein>
    <submittedName>
        <fullName evidence="2">Uncharacterized protein</fullName>
    </submittedName>
</protein>
<name>A0A365NA90_GIBIN</name>
<feature type="compositionally biased region" description="Polar residues" evidence="1">
    <location>
        <begin position="1"/>
        <end position="14"/>
    </location>
</feature>
<feature type="region of interest" description="Disordered" evidence="1">
    <location>
        <begin position="180"/>
        <end position="246"/>
    </location>
</feature>
<feature type="compositionally biased region" description="Acidic residues" evidence="1">
    <location>
        <begin position="34"/>
        <end position="50"/>
    </location>
</feature>